<evidence type="ECO:0000256" key="6">
    <source>
        <dbReference type="ARBA" id="ARBA00012228"/>
    </source>
</evidence>
<comment type="similarity">
    <text evidence="4">In the N-terminal section; belongs to the NnrE/AIBP family.</text>
</comment>
<evidence type="ECO:0000256" key="3">
    <source>
        <dbReference type="ARBA" id="ARBA00001958"/>
    </source>
</evidence>
<sequence>GGNGGDAALAAAELRRGGREVELRCPLGRPLDGDALKAWHAAEAAGVPVAEGPLELHAGCGVVDGLFGIGIGRELDAKARAAVEAINDHARATLAIDVPSGLCADTGRMLPAAVRATRTVTFFARKLGLLMRHGPDCCGVLEVDGLGCELPLDEEFGAAVAGLPSIDALRRGSDSHKSSFGALAVVGGAPGMLGALQLATRAATAHGCGKVFAVPCDPAAPPADLLQPEIMWRAAPPADLDAAVVGVGMGESNEAKGMLAALLERDLAVLCDADALNMIAADEGLQELLRERAAATVLTPHPGEAARLLGCGADEVQADRLAAARRLAEAVDVWVALKGAGTVIAAPNGAWAVNSSGNAGLAQAGSGDVLAGVIGALLAQGVAPWDAAAGGVWLHGKGAELAAAEHGGCLGLSLAAVVRHSSRHLAWLASLRGIAA</sequence>
<dbReference type="GO" id="GO:0052855">
    <property type="term" value="F:ADP-dependent NAD(P)H-hydrate dehydratase activity"/>
    <property type="evidence" value="ECO:0007669"/>
    <property type="project" value="UniProtKB-EC"/>
</dbReference>
<dbReference type="InterPro" id="IPR000631">
    <property type="entry name" value="CARKD"/>
</dbReference>
<keyword evidence="10" id="KW-0547">Nucleotide-binding</keyword>
<evidence type="ECO:0000256" key="2">
    <source>
        <dbReference type="ARBA" id="ARBA00000909"/>
    </source>
</evidence>
<keyword evidence="9" id="KW-0479">Metal-binding</keyword>
<evidence type="ECO:0000256" key="12">
    <source>
        <dbReference type="ARBA" id="ARBA00022857"/>
    </source>
</evidence>
<dbReference type="PANTHER" id="PTHR12592:SF0">
    <property type="entry name" value="ATP-DEPENDENT (S)-NAD(P)H-HYDRATE DEHYDRATASE"/>
    <property type="match status" value="1"/>
</dbReference>
<dbReference type="GO" id="GO:0052856">
    <property type="term" value="F:NAD(P)HX epimerase activity"/>
    <property type="evidence" value="ECO:0007669"/>
    <property type="project" value="UniProtKB-EC"/>
</dbReference>
<dbReference type="PIRSF" id="PIRSF017184">
    <property type="entry name" value="Nnr"/>
    <property type="match status" value="1"/>
</dbReference>
<dbReference type="PANTHER" id="PTHR12592">
    <property type="entry name" value="ATP-DEPENDENT (S)-NAD(P)H-HYDRATE DEHYDRATASE FAMILY MEMBER"/>
    <property type="match status" value="1"/>
</dbReference>
<organism evidence="24 25">
    <name type="scientific">Candidatus Amphirhobacter heronislandensis</name>
    <dbReference type="NCBI Taxonomy" id="1732024"/>
    <lineage>
        <taxon>Bacteria</taxon>
        <taxon>Pseudomonadati</taxon>
        <taxon>Pseudomonadota</taxon>
        <taxon>Gammaproteobacteria</taxon>
        <taxon>Candidatus Tethybacterales</taxon>
        <taxon>Candidatus Tethybacteraceae</taxon>
        <taxon>Candidatus Amphirhobacter</taxon>
    </lineage>
</organism>
<keyword evidence="14" id="KW-0520">NAD</keyword>
<comment type="catalytic activity">
    <reaction evidence="20">
        <text>(6S)-NADHX + ADP = AMP + phosphate + NADH + H(+)</text>
        <dbReference type="Rhea" id="RHEA:32223"/>
        <dbReference type="ChEBI" id="CHEBI:15378"/>
        <dbReference type="ChEBI" id="CHEBI:43474"/>
        <dbReference type="ChEBI" id="CHEBI:57945"/>
        <dbReference type="ChEBI" id="CHEBI:64074"/>
        <dbReference type="ChEBI" id="CHEBI:456215"/>
        <dbReference type="ChEBI" id="CHEBI:456216"/>
        <dbReference type="EC" id="4.2.1.136"/>
    </reaction>
</comment>
<accession>A0A930UHG7</accession>
<evidence type="ECO:0000259" key="22">
    <source>
        <dbReference type="PROSITE" id="PS51383"/>
    </source>
</evidence>
<dbReference type="GO" id="GO:0110051">
    <property type="term" value="P:metabolite repair"/>
    <property type="evidence" value="ECO:0007669"/>
    <property type="project" value="TreeGrafter"/>
</dbReference>
<evidence type="ECO:0000256" key="5">
    <source>
        <dbReference type="ARBA" id="ARBA00009524"/>
    </source>
</evidence>
<dbReference type="Proteomes" id="UP000604381">
    <property type="component" value="Unassembled WGS sequence"/>
</dbReference>
<evidence type="ECO:0000256" key="16">
    <source>
        <dbReference type="ARBA" id="ARBA00023239"/>
    </source>
</evidence>
<evidence type="ECO:0000256" key="20">
    <source>
        <dbReference type="ARBA" id="ARBA00048238"/>
    </source>
</evidence>
<evidence type="ECO:0000256" key="9">
    <source>
        <dbReference type="ARBA" id="ARBA00022723"/>
    </source>
</evidence>
<comment type="similarity">
    <text evidence="5">In the C-terminal section; belongs to the NnrD/CARKD family.</text>
</comment>
<dbReference type="Gene3D" id="3.40.1190.20">
    <property type="match status" value="1"/>
</dbReference>
<dbReference type="PROSITE" id="PS51385">
    <property type="entry name" value="YJEF_N"/>
    <property type="match status" value="1"/>
</dbReference>
<evidence type="ECO:0000256" key="18">
    <source>
        <dbReference type="ARBA" id="ARBA00025153"/>
    </source>
</evidence>
<dbReference type="GO" id="GO:0046872">
    <property type="term" value="F:metal ion binding"/>
    <property type="evidence" value="ECO:0007669"/>
    <property type="project" value="UniProtKB-KW"/>
</dbReference>
<keyword evidence="12" id="KW-0521">NADP</keyword>
<dbReference type="InterPro" id="IPR004443">
    <property type="entry name" value="YjeF_N_dom"/>
</dbReference>
<dbReference type="Pfam" id="PF03853">
    <property type="entry name" value="YjeF_N"/>
    <property type="match status" value="1"/>
</dbReference>
<keyword evidence="16" id="KW-0456">Lyase</keyword>
<gene>
    <name evidence="24" type="ORF">ISN26_04440</name>
</gene>
<dbReference type="EC" id="4.2.1.136" evidence="7"/>
<evidence type="ECO:0000256" key="13">
    <source>
        <dbReference type="ARBA" id="ARBA00022958"/>
    </source>
</evidence>
<dbReference type="PROSITE" id="PS51383">
    <property type="entry name" value="YJEF_C_3"/>
    <property type="match status" value="1"/>
</dbReference>
<evidence type="ECO:0000256" key="7">
    <source>
        <dbReference type="ARBA" id="ARBA00013129"/>
    </source>
</evidence>
<evidence type="ECO:0000256" key="19">
    <source>
        <dbReference type="ARBA" id="ARBA00032624"/>
    </source>
</evidence>
<dbReference type="GO" id="GO:0005524">
    <property type="term" value="F:ATP binding"/>
    <property type="evidence" value="ECO:0007669"/>
    <property type="project" value="UniProtKB-KW"/>
</dbReference>
<dbReference type="PROSITE" id="PS01050">
    <property type="entry name" value="YJEF_C_2"/>
    <property type="match status" value="1"/>
</dbReference>
<comment type="catalytic activity">
    <reaction evidence="21">
        <text>(6S)-NADPHX + ADP = AMP + phosphate + NADPH + H(+)</text>
        <dbReference type="Rhea" id="RHEA:32235"/>
        <dbReference type="ChEBI" id="CHEBI:15378"/>
        <dbReference type="ChEBI" id="CHEBI:43474"/>
        <dbReference type="ChEBI" id="CHEBI:57783"/>
        <dbReference type="ChEBI" id="CHEBI:64076"/>
        <dbReference type="ChEBI" id="CHEBI:456215"/>
        <dbReference type="ChEBI" id="CHEBI:456216"/>
        <dbReference type="EC" id="4.2.1.136"/>
    </reaction>
</comment>
<dbReference type="SUPFAM" id="SSF53613">
    <property type="entry name" value="Ribokinase-like"/>
    <property type="match status" value="1"/>
</dbReference>
<comment type="function">
    <text evidence="18">Bifunctional enzyme that catalyzes the epimerization of the S- and R-forms of NAD(P)HX and the dehydration of the S-form of NAD(P)HX at the expense of ADP, which is converted to AMP. This allows the repair of both epimers of NAD(P)HX, a damaged form of NAD(P)H that is a result of enzymatic or heat-dependent hydration.</text>
</comment>
<feature type="domain" description="YjeF C-terminal" evidence="22">
    <location>
        <begin position="160"/>
        <end position="425"/>
    </location>
</feature>
<dbReference type="InterPro" id="IPR029056">
    <property type="entry name" value="Ribokinase-like"/>
</dbReference>
<evidence type="ECO:0000256" key="17">
    <source>
        <dbReference type="ARBA" id="ARBA00023268"/>
    </source>
</evidence>
<dbReference type="Gene3D" id="3.40.50.10260">
    <property type="entry name" value="YjeF N-terminal domain"/>
    <property type="match status" value="1"/>
</dbReference>
<dbReference type="EMBL" id="JADHEI010000033">
    <property type="protein sequence ID" value="MBF2735319.1"/>
    <property type="molecule type" value="Genomic_DNA"/>
</dbReference>
<dbReference type="Pfam" id="PF01256">
    <property type="entry name" value="Carb_kinase"/>
    <property type="match status" value="1"/>
</dbReference>
<keyword evidence="13" id="KW-0630">Potassium</keyword>
<evidence type="ECO:0000256" key="10">
    <source>
        <dbReference type="ARBA" id="ARBA00022741"/>
    </source>
</evidence>
<keyword evidence="25" id="KW-1185">Reference proteome</keyword>
<dbReference type="HAMAP" id="MF_01965">
    <property type="entry name" value="NADHX_dehydratase"/>
    <property type="match status" value="1"/>
</dbReference>
<dbReference type="InterPro" id="IPR017953">
    <property type="entry name" value="Carbohydrate_kinase_pred_CS"/>
</dbReference>
<comment type="cofactor">
    <cofactor evidence="3">
        <name>K(+)</name>
        <dbReference type="ChEBI" id="CHEBI:29103"/>
    </cofactor>
</comment>
<name>A0A930UHG7_9GAMM</name>
<comment type="catalytic activity">
    <reaction evidence="1">
        <text>(6R)-NADHX = (6S)-NADHX</text>
        <dbReference type="Rhea" id="RHEA:32215"/>
        <dbReference type="ChEBI" id="CHEBI:64074"/>
        <dbReference type="ChEBI" id="CHEBI:64075"/>
        <dbReference type="EC" id="5.1.99.6"/>
    </reaction>
</comment>
<protein>
    <recommendedName>
        <fullName evidence="8">Bifunctional NAD(P)H-hydrate repair enzyme Nnr</fullName>
        <ecNumber evidence="7">4.2.1.136</ecNumber>
        <ecNumber evidence="6">5.1.99.6</ecNumber>
    </recommendedName>
    <alternativeName>
        <fullName evidence="19">Nicotinamide nucleotide repair protein</fullName>
    </alternativeName>
</protein>
<evidence type="ECO:0000256" key="15">
    <source>
        <dbReference type="ARBA" id="ARBA00023235"/>
    </source>
</evidence>
<evidence type="ECO:0000313" key="25">
    <source>
        <dbReference type="Proteomes" id="UP000604381"/>
    </source>
</evidence>
<comment type="caution">
    <text evidence="24">The sequence shown here is derived from an EMBL/GenBank/DDBJ whole genome shotgun (WGS) entry which is preliminary data.</text>
</comment>
<dbReference type="EC" id="5.1.99.6" evidence="6"/>
<evidence type="ECO:0000256" key="8">
    <source>
        <dbReference type="ARBA" id="ARBA00018591"/>
    </source>
</evidence>
<proteinExistence type="inferred from homology"/>
<keyword evidence="11" id="KW-0067">ATP-binding</keyword>
<evidence type="ECO:0000256" key="1">
    <source>
        <dbReference type="ARBA" id="ARBA00000013"/>
    </source>
</evidence>
<evidence type="ECO:0000256" key="4">
    <source>
        <dbReference type="ARBA" id="ARBA00006001"/>
    </source>
</evidence>
<reference evidence="24" key="1">
    <citation type="submission" date="2020-10" db="EMBL/GenBank/DDBJ databases">
        <title>An improved Amphimedon queenslandica hologenome assembly reveals how three proteobacterial symbionts can extend the metabolic phenotypic of their marine sponge host.</title>
        <authorList>
            <person name="Degnan B."/>
            <person name="Degnan S."/>
            <person name="Xiang X."/>
        </authorList>
    </citation>
    <scope>NUCLEOTIDE SEQUENCE</scope>
    <source>
        <strain evidence="24">AqS2</strain>
    </source>
</reference>
<dbReference type="InterPro" id="IPR030677">
    <property type="entry name" value="Nnr"/>
</dbReference>
<evidence type="ECO:0000259" key="23">
    <source>
        <dbReference type="PROSITE" id="PS51385"/>
    </source>
</evidence>
<dbReference type="SUPFAM" id="SSF64153">
    <property type="entry name" value="YjeF N-terminal domain-like"/>
    <property type="match status" value="1"/>
</dbReference>
<evidence type="ECO:0000256" key="11">
    <source>
        <dbReference type="ARBA" id="ARBA00022840"/>
    </source>
</evidence>
<keyword evidence="15" id="KW-0413">Isomerase</keyword>
<dbReference type="AlphaFoldDB" id="A0A930UHG7"/>
<feature type="domain" description="YjeF N-terminal" evidence="23">
    <location>
        <begin position="1"/>
        <end position="154"/>
    </location>
</feature>
<keyword evidence="17" id="KW-0511">Multifunctional enzyme</keyword>
<evidence type="ECO:0000256" key="14">
    <source>
        <dbReference type="ARBA" id="ARBA00023027"/>
    </source>
</evidence>
<comment type="catalytic activity">
    <reaction evidence="2">
        <text>(6R)-NADPHX = (6S)-NADPHX</text>
        <dbReference type="Rhea" id="RHEA:32227"/>
        <dbReference type="ChEBI" id="CHEBI:64076"/>
        <dbReference type="ChEBI" id="CHEBI:64077"/>
        <dbReference type="EC" id="5.1.99.6"/>
    </reaction>
</comment>
<dbReference type="NCBIfam" id="TIGR00196">
    <property type="entry name" value="yjeF_cterm"/>
    <property type="match status" value="1"/>
</dbReference>
<evidence type="ECO:0000313" key="24">
    <source>
        <dbReference type="EMBL" id="MBF2735319.1"/>
    </source>
</evidence>
<dbReference type="InterPro" id="IPR036652">
    <property type="entry name" value="YjeF_N_dom_sf"/>
</dbReference>
<feature type="non-terminal residue" evidence="24">
    <location>
        <position position="1"/>
    </location>
</feature>
<dbReference type="CDD" id="cd01171">
    <property type="entry name" value="YXKO-related"/>
    <property type="match status" value="1"/>
</dbReference>
<evidence type="ECO:0000256" key="21">
    <source>
        <dbReference type="ARBA" id="ARBA00049209"/>
    </source>
</evidence>